<dbReference type="RefSeq" id="WP_197723506.1">
    <property type="nucleotide sequence ID" value="NZ_FOLW01000005.1"/>
</dbReference>
<comment type="caution">
    <text evidence="2">The sequence shown here is derived from an EMBL/GenBank/DDBJ whole genome shotgun (WGS) entry which is preliminary data.</text>
</comment>
<dbReference type="Proteomes" id="UP000226420">
    <property type="component" value="Unassembled WGS sequence"/>
</dbReference>
<dbReference type="InterPro" id="IPR036573">
    <property type="entry name" value="CBM_sf_5/12"/>
</dbReference>
<evidence type="ECO:0000259" key="1">
    <source>
        <dbReference type="Pfam" id="PF21446"/>
    </source>
</evidence>
<dbReference type="SUPFAM" id="SSF51055">
    <property type="entry name" value="Carbohydrate binding domain"/>
    <property type="match status" value="1"/>
</dbReference>
<dbReference type="InterPro" id="IPR048390">
    <property type="entry name" value="Gp34_trimer"/>
</dbReference>
<proteinExistence type="predicted"/>
<evidence type="ECO:0000313" key="2">
    <source>
        <dbReference type="EMBL" id="SFC86676.1"/>
    </source>
</evidence>
<evidence type="ECO:0000313" key="3">
    <source>
        <dbReference type="Proteomes" id="UP000226420"/>
    </source>
</evidence>
<protein>
    <recommendedName>
        <fullName evidence="1">Long-tail fiber proximal subunit trimerization domain-containing protein</fullName>
    </recommendedName>
</protein>
<dbReference type="GO" id="GO:0004553">
    <property type="term" value="F:hydrolase activity, hydrolyzing O-glycosyl compounds"/>
    <property type="evidence" value="ECO:0007669"/>
    <property type="project" value="InterPro"/>
</dbReference>
<dbReference type="EMBL" id="FOLW01000005">
    <property type="protein sequence ID" value="SFC86676.1"/>
    <property type="molecule type" value="Genomic_DNA"/>
</dbReference>
<name>A0AAJ4WAT4_9GAMM</name>
<feature type="domain" description="Long-tail fiber proximal subunit trimerization" evidence="1">
    <location>
        <begin position="133"/>
        <end position="199"/>
    </location>
</feature>
<gene>
    <name evidence="2" type="ORF">SAMN02745723_10534</name>
</gene>
<reference evidence="2 3" key="1">
    <citation type="submission" date="2016-10" db="EMBL/GenBank/DDBJ databases">
        <authorList>
            <person name="Varghese N."/>
            <person name="Submissions S."/>
        </authorList>
    </citation>
    <scope>NUCLEOTIDE SEQUENCE [LARGE SCALE GENOMIC DNA]</scope>
    <source>
        <strain evidence="2 3">DSM 5563</strain>
    </source>
</reference>
<dbReference type="GO" id="GO:0030246">
    <property type="term" value="F:carbohydrate binding"/>
    <property type="evidence" value="ECO:0007669"/>
    <property type="project" value="InterPro"/>
</dbReference>
<dbReference type="Pfam" id="PF21446">
    <property type="entry name" value="Gp34_trimer"/>
    <property type="match status" value="1"/>
</dbReference>
<organism evidence="2 3">
    <name type="scientific">Pragia fontium DSM 5563 = ATCC 49100</name>
    <dbReference type="NCBI Taxonomy" id="1122977"/>
    <lineage>
        <taxon>Bacteria</taxon>
        <taxon>Pseudomonadati</taxon>
        <taxon>Pseudomonadota</taxon>
        <taxon>Gammaproteobacteria</taxon>
        <taxon>Enterobacterales</taxon>
        <taxon>Budviciaceae</taxon>
        <taxon>Pragia</taxon>
    </lineage>
</organism>
<dbReference type="SUPFAM" id="SSF88874">
    <property type="entry name" value="Receptor-binding domain of short tail fibre protein gp12"/>
    <property type="match status" value="1"/>
</dbReference>
<sequence length="488" mass="54129">MTIYQRPDEKILAESSKQDEVKPFPDISRGWGVAFDKTGGIPPMEWFNALGQRTDEAIRYLLQRGIAEWSKTEDYPAGALVSYNKDVWLAERNSKGIEPKANTVWKETALTIEQIKKLIPVNSVNGKTGSLVLNASDVGAVSKSGDTMSGELKTTNLDAHRIMVKNRAAISRFDGYDYYILFTNNNDPHGTWNSLRPIRLNWQSGQVTFNHGINTNSMLDNSTNIGRTNGSPMKSISSDDDILSLPIGAKFMCVQSGGYQLPISYGYIEKICNRDIGQGFGCMFYSYQSSRLWYGYKMNTDSRLVWKEIITTDNISRHIEKTTVGSIQLLPFRKNELPVGWYFTNGDKYSLTSVQGKALNSLSISFKTDWGIKVINNTINLPNLFHSDGRGVFLRSVDGISRQVGHIQDDAIRNINGVINNVSDGRGGSNVISSGAFKTTKAIKGHQNGTSGYTQVSELTFDASFTVPTAEENRPLNMGMTPAIYLGI</sequence>
<dbReference type="AlphaFoldDB" id="A0AAJ4WAT4"/>
<dbReference type="GO" id="GO:0005576">
    <property type="term" value="C:extracellular region"/>
    <property type="evidence" value="ECO:0007669"/>
    <property type="project" value="InterPro"/>
</dbReference>
<dbReference type="Gene3D" id="2.10.10.20">
    <property type="entry name" value="Carbohydrate-binding module superfamily 5/12"/>
    <property type="match status" value="1"/>
</dbReference>
<accession>A0AAJ4WAT4</accession>
<dbReference type="GO" id="GO:0005975">
    <property type="term" value="P:carbohydrate metabolic process"/>
    <property type="evidence" value="ECO:0007669"/>
    <property type="project" value="InterPro"/>
</dbReference>